<dbReference type="RefSeq" id="WP_115486870.1">
    <property type="nucleotide sequence ID" value="NZ_QRBA01000006.1"/>
</dbReference>
<organism evidence="3 4">
    <name type="scientific">Pseudomonas fluorescens</name>
    <dbReference type="NCBI Taxonomy" id="294"/>
    <lineage>
        <taxon>Bacteria</taxon>
        <taxon>Pseudomonadati</taxon>
        <taxon>Pseudomonadota</taxon>
        <taxon>Gammaproteobacteria</taxon>
        <taxon>Pseudomonadales</taxon>
        <taxon>Pseudomonadaceae</taxon>
        <taxon>Pseudomonas</taxon>
    </lineage>
</organism>
<dbReference type="EMBL" id="QRBA01000006">
    <property type="protein sequence ID" value="RDS90974.1"/>
    <property type="molecule type" value="Genomic_DNA"/>
</dbReference>
<name>A0A7Z6MXS2_PSEFL</name>
<proteinExistence type="inferred from homology"/>
<evidence type="ECO:0000313" key="4">
    <source>
        <dbReference type="Proteomes" id="UP000255541"/>
    </source>
</evidence>
<dbReference type="Proteomes" id="UP000255541">
    <property type="component" value="Unassembled WGS sequence"/>
</dbReference>
<dbReference type="InterPro" id="IPR000468">
    <property type="entry name" value="Barstar"/>
</dbReference>
<accession>A0A7Z6MXS2</accession>
<dbReference type="Gene3D" id="3.30.370.10">
    <property type="entry name" value="Barstar-like"/>
    <property type="match status" value="1"/>
</dbReference>
<protein>
    <recommendedName>
        <fullName evidence="2">Barstar (barnase inhibitor) domain-containing protein</fullName>
    </recommendedName>
</protein>
<evidence type="ECO:0000256" key="1">
    <source>
        <dbReference type="ARBA" id="ARBA00006845"/>
    </source>
</evidence>
<evidence type="ECO:0000259" key="2">
    <source>
        <dbReference type="Pfam" id="PF01337"/>
    </source>
</evidence>
<comment type="caution">
    <text evidence="3">The sequence shown here is derived from an EMBL/GenBank/DDBJ whole genome shotgun (WGS) entry which is preliminary data.</text>
</comment>
<feature type="domain" description="Barstar (barnase inhibitor)" evidence="2">
    <location>
        <begin position="2"/>
        <end position="87"/>
    </location>
</feature>
<evidence type="ECO:0000313" key="3">
    <source>
        <dbReference type="EMBL" id="RDS90974.1"/>
    </source>
</evidence>
<dbReference type="SUPFAM" id="SSF52038">
    <property type="entry name" value="Barstar-related"/>
    <property type="match status" value="1"/>
</dbReference>
<reference evidence="3 4" key="1">
    <citation type="submission" date="2018-07" db="EMBL/GenBank/DDBJ databases">
        <title>Draft Genome Sequence of Pseudomonas fluorescens AHK-1 associated with canker disease of kiwifruit.</title>
        <authorList>
            <person name="Wu Z."/>
        </authorList>
    </citation>
    <scope>NUCLEOTIDE SEQUENCE [LARGE SCALE GENOMIC DNA]</scope>
    <source>
        <strain evidence="3 4">AHK-1</strain>
    </source>
</reference>
<dbReference type="Pfam" id="PF01337">
    <property type="entry name" value="Barstar"/>
    <property type="match status" value="1"/>
</dbReference>
<dbReference type="AlphaFoldDB" id="A0A7Z6MXS2"/>
<comment type="similarity">
    <text evidence="1">Belongs to the barstar family.</text>
</comment>
<dbReference type="InterPro" id="IPR035905">
    <property type="entry name" value="Barstar-like_sf"/>
</dbReference>
<sequence>MVQVDANLISDWQTFHNVFAEKFGFPGFYGRNMDAWVDCLSYLGDPGAEMSSIHVQSGQTLALVIDNAQSFKRRCPEQFEALVECAAFVNWRIVIAGGTPLLALAFNV</sequence>
<gene>
    <name evidence="3" type="ORF">DL347_13085</name>
</gene>